<dbReference type="Gene3D" id="1.20.1050.10">
    <property type="match status" value="1"/>
</dbReference>
<dbReference type="RefSeq" id="WP_187794790.1">
    <property type="nucleotide sequence ID" value="NZ_JACOQL010000005.1"/>
</dbReference>
<keyword evidence="4" id="KW-1185">Reference proteome</keyword>
<feature type="domain" description="GST C-terminal" evidence="2">
    <location>
        <begin position="88"/>
        <end position="216"/>
    </location>
</feature>
<dbReference type="InterPro" id="IPR036282">
    <property type="entry name" value="Glutathione-S-Trfase_C_sf"/>
</dbReference>
<dbReference type="SUPFAM" id="SSF52833">
    <property type="entry name" value="Thioredoxin-like"/>
    <property type="match status" value="1"/>
</dbReference>
<comment type="caution">
    <text evidence="3">The sequence shown here is derived from an EMBL/GenBank/DDBJ whole genome shotgun (WGS) entry which is preliminary data.</text>
</comment>
<dbReference type="Pfam" id="PF13409">
    <property type="entry name" value="GST_N_2"/>
    <property type="match status" value="1"/>
</dbReference>
<dbReference type="Gene3D" id="3.40.30.10">
    <property type="entry name" value="Glutaredoxin"/>
    <property type="match status" value="1"/>
</dbReference>
<dbReference type="PROSITE" id="PS50405">
    <property type="entry name" value="GST_CTER"/>
    <property type="match status" value="1"/>
</dbReference>
<dbReference type="SFLD" id="SFLDG00358">
    <property type="entry name" value="Main_(cytGST)"/>
    <property type="match status" value="1"/>
</dbReference>
<proteinExistence type="predicted"/>
<evidence type="ECO:0000259" key="1">
    <source>
        <dbReference type="PROSITE" id="PS50404"/>
    </source>
</evidence>
<dbReference type="PANTHER" id="PTHR44051:SF8">
    <property type="entry name" value="GLUTATHIONE S-TRANSFERASE GSTA"/>
    <property type="match status" value="1"/>
</dbReference>
<dbReference type="InterPro" id="IPR010987">
    <property type="entry name" value="Glutathione-S-Trfase_C-like"/>
</dbReference>
<evidence type="ECO:0000313" key="3">
    <source>
        <dbReference type="EMBL" id="MBC9248298.1"/>
    </source>
</evidence>
<accession>A0A926GC62</accession>
<reference evidence="3" key="1">
    <citation type="submission" date="2020-08" db="EMBL/GenBank/DDBJ databases">
        <title>Paracoccus amoyensis sp. nov., isolated from the surface seawater at coast of Xiamen, Fujian.</title>
        <authorList>
            <person name="Lyu L."/>
        </authorList>
    </citation>
    <scope>NUCLEOTIDE SEQUENCE</scope>
    <source>
        <strain evidence="3">11-3</strain>
    </source>
</reference>
<dbReference type="InterPro" id="IPR004045">
    <property type="entry name" value="Glutathione_S-Trfase_N"/>
</dbReference>
<dbReference type="SFLD" id="SFLDS00019">
    <property type="entry name" value="Glutathione_Transferase_(cytos"/>
    <property type="match status" value="1"/>
</dbReference>
<dbReference type="EMBL" id="JACOQL010000005">
    <property type="protein sequence ID" value="MBC9248298.1"/>
    <property type="molecule type" value="Genomic_DNA"/>
</dbReference>
<organism evidence="3 4">
    <name type="scientific">Paracoccus amoyensis</name>
    <dbReference type="NCBI Taxonomy" id="2760093"/>
    <lineage>
        <taxon>Bacteria</taxon>
        <taxon>Pseudomonadati</taxon>
        <taxon>Pseudomonadota</taxon>
        <taxon>Alphaproteobacteria</taxon>
        <taxon>Rhodobacterales</taxon>
        <taxon>Paracoccaceae</taxon>
        <taxon>Paracoccus</taxon>
    </lineage>
</organism>
<dbReference type="PROSITE" id="PS50404">
    <property type="entry name" value="GST_NTER"/>
    <property type="match status" value="1"/>
</dbReference>
<dbReference type="InterPro" id="IPR036249">
    <property type="entry name" value="Thioredoxin-like_sf"/>
</dbReference>
<feature type="domain" description="GST N-terminal" evidence="1">
    <location>
        <begin position="1"/>
        <end position="82"/>
    </location>
</feature>
<dbReference type="Proteomes" id="UP000608594">
    <property type="component" value="Unassembled WGS sequence"/>
</dbReference>
<dbReference type="CDD" id="cd03057">
    <property type="entry name" value="GST_N_Beta"/>
    <property type="match status" value="1"/>
</dbReference>
<dbReference type="PANTHER" id="PTHR44051">
    <property type="entry name" value="GLUTATHIONE S-TRANSFERASE-RELATED"/>
    <property type="match status" value="1"/>
</dbReference>
<dbReference type="AlphaFoldDB" id="A0A926GC62"/>
<evidence type="ECO:0000313" key="4">
    <source>
        <dbReference type="Proteomes" id="UP000608594"/>
    </source>
</evidence>
<dbReference type="InterPro" id="IPR040079">
    <property type="entry name" value="Glutathione_S-Trfase"/>
</dbReference>
<dbReference type="SUPFAM" id="SSF47616">
    <property type="entry name" value="GST C-terminal domain-like"/>
    <property type="match status" value="1"/>
</dbReference>
<sequence length="234" mass="26530">MEPILVYGFPSGSSMGLIAALEWLGKPYQLCRVDMFGEMQEPAYKKLNPRVETPVFITDDGEVLTESMAIALWLAVRDDRHRISFEPQSDQADRMHQFMAFINTGFTSAFGPLWTALEMEDDDPARKEALRKLGKEAVIERHDRLEEMIDKTPYLVSERPTLADGFLIGVARWLDFHDVAEKSRWPKLAAIRQRLEEDPAVAYASALENGERAQGSGACQDHLDLSEVIQRFAK</sequence>
<protein>
    <submittedName>
        <fullName evidence="3">Glutathione S-transferase family protein</fullName>
    </submittedName>
</protein>
<dbReference type="Pfam" id="PF00043">
    <property type="entry name" value="GST_C"/>
    <property type="match status" value="1"/>
</dbReference>
<dbReference type="InterPro" id="IPR004046">
    <property type="entry name" value="GST_C"/>
</dbReference>
<name>A0A926GC62_9RHOB</name>
<evidence type="ECO:0000259" key="2">
    <source>
        <dbReference type="PROSITE" id="PS50405"/>
    </source>
</evidence>
<gene>
    <name evidence="3" type="ORF">H4P12_16640</name>
</gene>